<evidence type="ECO:0000313" key="9">
    <source>
        <dbReference type="EMBL" id="MBB2956317.1"/>
    </source>
</evidence>
<dbReference type="InterPro" id="IPR013325">
    <property type="entry name" value="RNA_pol_sigma_r2"/>
</dbReference>
<evidence type="ECO:0000256" key="2">
    <source>
        <dbReference type="ARBA" id="ARBA00023015"/>
    </source>
</evidence>
<dbReference type="GO" id="GO:0016987">
    <property type="term" value="F:sigma factor activity"/>
    <property type="evidence" value="ECO:0007669"/>
    <property type="project" value="UniProtKB-KW"/>
</dbReference>
<dbReference type="InterPro" id="IPR036388">
    <property type="entry name" value="WH-like_DNA-bd_sf"/>
</dbReference>
<dbReference type="Pfam" id="PF04542">
    <property type="entry name" value="Sigma70_r2"/>
    <property type="match status" value="1"/>
</dbReference>
<dbReference type="SUPFAM" id="SSF88659">
    <property type="entry name" value="Sigma3 and sigma4 domains of RNA polymerase sigma factors"/>
    <property type="match status" value="1"/>
</dbReference>
<evidence type="ECO:0000256" key="4">
    <source>
        <dbReference type="ARBA" id="ARBA00023163"/>
    </source>
</evidence>
<dbReference type="InterPro" id="IPR013324">
    <property type="entry name" value="RNA_pol_sigma_r3/r4-like"/>
</dbReference>
<evidence type="ECO:0000256" key="3">
    <source>
        <dbReference type="ARBA" id="ARBA00023082"/>
    </source>
</evidence>
<organism evidence="9 10">
    <name type="scientific">Pseudoclavibacter helvolus</name>
    <dbReference type="NCBI Taxonomy" id="255205"/>
    <lineage>
        <taxon>Bacteria</taxon>
        <taxon>Bacillati</taxon>
        <taxon>Actinomycetota</taxon>
        <taxon>Actinomycetes</taxon>
        <taxon>Micrococcales</taxon>
        <taxon>Microbacteriaceae</taxon>
        <taxon>Pseudoclavibacter</taxon>
    </lineage>
</organism>
<dbReference type="InterPro" id="IPR046531">
    <property type="entry name" value="DUF6596"/>
</dbReference>
<dbReference type="Gene3D" id="1.10.10.10">
    <property type="entry name" value="Winged helix-like DNA-binding domain superfamily/Winged helix DNA-binding domain"/>
    <property type="match status" value="1"/>
</dbReference>
<keyword evidence="2" id="KW-0805">Transcription regulation</keyword>
<dbReference type="SUPFAM" id="SSF88946">
    <property type="entry name" value="Sigma2 domain of RNA polymerase sigma factors"/>
    <property type="match status" value="1"/>
</dbReference>
<comment type="caution">
    <text evidence="9">The sequence shown here is derived from an EMBL/GenBank/DDBJ whole genome shotgun (WGS) entry which is preliminary data.</text>
</comment>
<dbReference type="EMBL" id="JACHWJ010000001">
    <property type="protein sequence ID" value="MBB2956317.1"/>
    <property type="molecule type" value="Genomic_DNA"/>
</dbReference>
<dbReference type="InterPro" id="IPR007627">
    <property type="entry name" value="RNA_pol_sigma70_r2"/>
</dbReference>
<evidence type="ECO:0000259" key="8">
    <source>
        <dbReference type="Pfam" id="PF20239"/>
    </source>
</evidence>
<proteinExistence type="inferred from homology"/>
<gene>
    <name evidence="9" type="ORF">FHX72_000429</name>
</gene>
<feature type="region of interest" description="Disordered" evidence="5">
    <location>
        <begin position="1"/>
        <end position="67"/>
    </location>
</feature>
<name>A0A7W4UKW7_9MICO</name>
<dbReference type="Pfam" id="PF20239">
    <property type="entry name" value="DUF6596"/>
    <property type="match status" value="1"/>
</dbReference>
<dbReference type="Proteomes" id="UP000545286">
    <property type="component" value="Unassembled WGS sequence"/>
</dbReference>
<evidence type="ECO:0000256" key="1">
    <source>
        <dbReference type="ARBA" id="ARBA00010641"/>
    </source>
</evidence>
<keyword evidence="3" id="KW-0731">Sigma factor</keyword>
<dbReference type="GO" id="GO:0006352">
    <property type="term" value="P:DNA-templated transcription initiation"/>
    <property type="evidence" value="ECO:0007669"/>
    <property type="project" value="InterPro"/>
</dbReference>
<feature type="domain" description="RNA polymerase sigma-70 region 2" evidence="6">
    <location>
        <begin position="83"/>
        <end position="143"/>
    </location>
</feature>
<comment type="similarity">
    <text evidence="1">Belongs to the sigma-70 factor family. ECF subfamily.</text>
</comment>
<dbReference type="Pfam" id="PF08281">
    <property type="entry name" value="Sigma70_r4_2"/>
    <property type="match status" value="1"/>
</dbReference>
<feature type="domain" description="DUF6596" evidence="8">
    <location>
        <begin position="252"/>
        <end position="349"/>
    </location>
</feature>
<evidence type="ECO:0000259" key="6">
    <source>
        <dbReference type="Pfam" id="PF04542"/>
    </source>
</evidence>
<evidence type="ECO:0000313" key="10">
    <source>
        <dbReference type="Proteomes" id="UP000545286"/>
    </source>
</evidence>
<keyword evidence="4" id="KW-0804">Transcription</keyword>
<dbReference type="InterPro" id="IPR013249">
    <property type="entry name" value="RNA_pol_sigma70_r4_t2"/>
</dbReference>
<dbReference type="GO" id="GO:0003677">
    <property type="term" value="F:DNA binding"/>
    <property type="evidence" value="ECO:0007669"/>
    <property type="project" value="InterPro"/>
</dbReference>
<dbReference type="AlphaFoldDB" id="A0A7W4UKW7"/>
<feature type="domain" description="RNA polymerase sigma factor 70 region 4 type 2" evidence="7">
    <location>
        <begin position="178"/>
        <end position="228"/>
    </location>
</feature>
<evidence type="ECO:0000259" key="7">
    <source>
        <dbReference type="Pfam" id="PF08281"/>
    </source>
</evidence>
<sequence>MNAPQRGGEAGDEVAARSPSLSDHPGSRPTPVSPGGLASPRTIASPGEPTSEGPFTLPDEPASPGRPASAAAVAAVWRIESARIVATLTRVVGDVGLAEDLAQEAVPDALAQWPASGVPVNPGAWLTAVAKRKAIDGWRRRDRLDDRYSAIARDLSELDAAANDTWEPIRDDVLRLVFVACHPALSREAQVALTLRIVGGLTTDEIARLFLVPVATVQQRIVRAKKSLAAAKVPFETPDPNEWSARLGGVLAVIYLIYLIFTEGYAASSGDRWLRSDLAAEALRLGRTLSSMLPREPEVLGLLSLMELQSSRFAAREAPDGTPTLLADQDRRRWDRSAILRGRSLLAKADALGRGRGSYCLQAAIAERHAVAASVQDTDWPQIVLLYEVLGRLAPSPIVELNRAVAVSMATGPATALAIVDRLGASGALGRGPLLASVRGELLTQLGRTDEARSELSVAVELTGNEQQRRVLQGKLDALDSGA</sequence>
<dbReference type="Gene3D" id="1.10.1740.10">
    <property type="match status" value="1"/>
</dbReference>
<keyword evidence="10" id="KW-1185">Reference proteome</keyword>
<protein>
    <submittedName>
        <fullName evidence="9">RNA polymerase sigma factor (Sigma-70 family)</fullName>
    </submittedName>
</protein>
<dbReference type="RefSeq" id="WP_183622765.1">
    <property type="nucleotide sequence ID" value="NZ_JACHWJ010000001.1"/>
</dbReference>
<dbReference type="PANTHER" id="PTHR47756:SF2">
    <property type="entry name" value="BLL6612 PROTEIN"/>
    <property type="match status" value="1"/>
</dbReference>
<accession>A0A7W4UKW7</accession>
<evidence type="ECO:0000256" key="5">
    <source>
        <dbReference type="SAM" id="MobiDB-lite"/>
    </source>
</evidence>
<dbReference type="PANTHER" id="PTHR47756">
    <property type="entry name" value="BLL6612 PROTEIN-RELATED"/>
    <property type="match status" value="1"/>
</dbReference>
<reference evidence="9 10" key="1">
    <citation type="submission" date="2020-08" db="EMBL/GenBank/DDBJ databases">
        <title>Sequencing the genomes of 1000 actinobacteria strains.</title>
        <authorList>
            <person name="Klenk H.-P."/>
        </authorList>
    </citation>
    <scope>NUCLEOTIDE SEQUENCE [LARGE SCALE GENOMIC DNA]</scope>
    <source>
        <strain evidence="9 10">DSM 20419</strain>
    </source>
</reference>